<keyword evidence="3" id="KW-0813">Transport</keyword>
<keyword evidence="4" id="KW-1003">Cell membrane</keyword>
<evidence type="ECO:0000256" key="3">
    <source>
        <dbReference type="ARBA" id="ARBA00022448"/>
    </source>
</evidence>
<dbReference type="InterPro" id="IPR027463">
    <property type="entry name" value="AcrB_DN_DC_subdom"/>
</dbReference>
<evidence type="ECO:0000256" key="8">
    <source>
        <dbReference type="SAM" id="Phobius"/>
    </source>
</evidence>
<dbReference type="Gene3D" id="3.30.70.1320">
    <property type="entry name" value="Multidrug efflux transporter AcrB pore domain like"/>
    <property type="match status" value="1"/>
</dbReference>
<dbReference type="EMBL" id="JACOGA010000003">
    <property type="protein sequence ID" value="MBC3872882.1"/>
    <property type="molecule type" value="Genomic_DNA"/>
</dbReference>
<evidence type="ECO:0000256" key="2">
    <source>
        <dbReference type="ARBA" id="ARBA00010942"/>
    </source>
</evidence>
<evidence type="ECO:0000256" key="7">
    <source>
        <dbReference type="ARBA" id="ARBA00023136"/>
    </source>
</evidence>
<dbReference type="Gene3D" id="3.30.2090.10">
    <property type="entry name" value="Multidrug efflux transporter AcrB TolC docking domain, DN and DC subdomains"/>
    <property type="match status" value="2"/>
</dbReference>
<evidence type="ECO:0000313" key="10">
    <source>
        <dbReference type="Proteomes" id="UP000624279"/>
    </source>
</evidence>
<sequence>MFQFIIHTSLRQRLIVLAASLLLIVYGLISMRQMPVDVFPDLNKPTVTLMTEAGGMAPEEVEQLVSFPIESSMNGMPGVTRVRSVSGIGLSIIYVEFDWGTDIYRNRQQIAERLSLVREQLPAGVTPQMGPISSIMGEILLIALPVSADKSADESVDQRDAKDAVTSPAMRVREYADWVMRPRLLNIPGVAQVTPIGGEVRQYRVEIKPAQLQALGIPLDQVEAALKDFGANTSGGFTEANGREYLIRQIGRTSRIEDLQNIVVTLKQGQAILLKQVANVTIASAFKRGDGGYKGKPAVILSVQKQPTADSVKLTREVERAIAELGKNLPQGVEQPQFLFRQADFIQNSLDNVKEALRDGAIMVAILLFLFLLNVRTTIISLVAIPLSLLATILVFRYLGLSINTMTLGGLAIAIGELVDDAVVDVENVLRRLKENSVLAQPLSTLQVIANASSEVRSGIVYATVIVVLVFVPLFALPGIEGSLFTPLGIAYVVSILASMAVAMTVTPVLCYFLLPKMKQLGHGDSPLVVWLKKWDTRLLNWSFQHVRSLFAVALVAVLVAAIAVPFFPRAFLPAFNEGTLTVNLVLNPGTSLQESNRLGSLAEELILAVPEVTQIGRRTGRAELDEHAEGVHYTEMDVDLKKSKRSRDDIIQDIRDRLKVLPANSNVGQPISHRLDHLLSGVRAQIALKVVGDDLDTLRNIASDLRERLSRVPGITDLQIEKQVLIPQIKIHVDYAQTSRYGIAPGVLLRSLQQQIEGEKITQVIEGNRRFDLLLRLPEQGRNLQQLQQLLIETPRGHVPLMQLAKVEESDGPNQINRENSRRRIVLSANTDGRDMRQVIQDIREELAAKTLPVGYSTALEGQFQAQEQASRLIALLSLVSLSLMFLVLYSRYRSVALTMIIMGNIPLALVGSVVALWLAGQTLSVAALVGFITLAGISTRNGILKISHYINLCLFEGESFGKQMIIRGSLERLTPVLMTALVAAFALVPLLISADAPGKEILHPVAVVIFGGLISSTLLDTVLTPLMFWRWGERPLLKLLAAKQNSQEQEVF</sequence>
<accession>A0ABR6Y8F0</accession>
<keyword evidence="6 8" id="KW-1133">Transmembrane helix</keyword>
<dbReference type="InterPro" id="IPR001036">
    <property type="entry name" value="Acrflvin-R"/>
</dbReference>
<feature type="transmembrane region" description="Helical" evidence="8">
    <location>
        <begin position="459"/>
        <end position="477"/>
    </location>
</feature>
<dbReference type="Gene3D" id="3.30.70.1430">
    <property type="entry name" value="Multidrug efflux transporter AcrB pore domain"/>
    <property type="match status" value="2"/>
</dbReference>
<feature type="transmembrane region" description="Helical" evidence="8">
    <location>
        <begin position="898"/>
        <end position="921"/>
    </location>
</feature>
<proteinExistence type="inferred from homology"/>
<feature type="transmembrane region" description="Helical" evidence="8">
    <location>
        <begin position="1006"/>
        <end position="1031"/>
    </location>
</feature>
<dbReference type="SUPFAM" id="SSF82714">
    <property type="entry name" value="Multidrug efflux transporter AcrB TolC docking domain, DN and DC subdomains"/>
    <property type="match status" value="2"/>
</dbReference>
<dbReference type="InterPro" id="IPR004763">
    <property type="entry name" value="CusA-like"/>
</dbReference>
<feature type="transmembrane region" description="Helical" evidence="8">
    <location>
        <begin position="550"/>
        <end position="568"/>
    </location>
</feature>
<evidence type="ECO:0000256" key="5">
    <source>
        <dbReference type="ARBA" id="ARBA00022692"/>
    </source>
</evidence>
<dbReference type="RefSeq" id="WP_186940917.1">
    <property type="nucleotide sequence ID" value="NZ_JACOGA010000003.1"/>
</dbReference>
<dbReference type="Gene3D" id="3.30.70.1440">
    <property type="entry name" value="Multidrug efflux transporter AcrB pore domain"/>
    <property type="match status" value="1"/>
</dbReference>
<evidence type="ECO:0000313" key="9">
    <source>
        <dbReference type="EMBL" id="MBC3872882.1"/>
    </source>
</evidence>
<name>A0ABR6Y8F0_9BURK</name>
<dbReference type="Gene3D" id="1.20.1640.10">
    <property type="entry name" value="Multidrug efflux transporter AcrB transmembrane domain"/>
    <property type="match status" value="2"/>
</dbReference>
<dbReference type="PANTHER" id="PTHR32063:SF4">
    <property type="entry name" value="SLR6043 PROTEIN"/>
    <property type="match status" value="1"/>
</dbReference>
<feature type="transmembrane region" description="Helical" evidence="8">
    <location>
        <begin position="379"/>
        <end position="399"/>
    </location>
</feature>
<reference evidence="9 10" key="1">
    <citation type="submission" date="2020-08" db="EMBL/GenBank/DDBJ databases">
        <title>Novel species isolated from subtropical streams in China.</title>
        <authorList>
            <person name="Lu H."/>
        </authorList>
    </citation>
    <scope>NUCLEOTIDE SEQUENCE [LARGE SCALE GENOMIC DNA]</scope>
    <source>
        <strain evidence="9 10">LX15W</strain>
    </source>
</reference>
<dbReference type="NCBIfam" id="TIGR00914">
    <property type="entry name" value="2A0601"/>
    <property type="match status" value="1"/>
</dbReference>
<dbReference type="Pfam" id="PF00873">
    <property type="entry name" value="ACR_tran"/>
    <property type="match status" value="1"/>
</dbReference>
<feature type="transmembrane region" description="Helical" evidence="8">
    <location>
        <begin position="874"/>
        <end position="891"/>
    </location>
</feature>
<dbReference type="SUPFAM" id="SSF82866">
    <property type="entry name" value="Multidrug efflux transporter AcrB transmembrane domain"/>
    <property type="match status" value="2"/>
</dbReference>
<dbReference type="PRINTS" id="PR00702">
    <property type="entry name" value="ACRIFLAVINRP"/>
</dbReference>
<keyword evidence="10" id="KW-1185">Reference proteome</keyword>
<evidence type="ECO:0000256" key="6">
    <source>
        <dbReference type="ARBA" id="ARBA00022989"/>
    </source>
</evidence>
<gene>
    <name evidence="9" type="ORF">H8K55_04715</name>
</gene>
<comment type="subcellular location">
    <subcellularLocation>
        <location evidence="1">Cell membrane</location>
        <topology evidence="1">Multi-pass membrane protein</topology>
    </subcellularLocation>
</comment>
<feature type="transmembrane region" description="Helical" evidence="8">
    <location>
        <begin position="927"/>
        <end position="945"/>
    </location>
</feature>
<evidence type="ECO:0000256" key="1">
    <source>
        <dbReference type="ARBA" id="ARBA00004651"/>
    </source>
</evidence>
<protein>
    <submittedName>
        <fullName evidence="9">Efflux RND transporter permease subunit</fullName>
    </submittedName>
</protein>
<dbReference type="Proteomes" id="UP000624279">
    <property type="component" value="Unassembled WGS sequence"/>
</dbReference>
<feature type="transmembrane region" description="Helical" evidence="8">
    <location>
        <begin position="489"/>
        <end position="515"/>
    </location>
</feature>
<feature type="transmembrane region" description="Helical" evidence="8">
    <location>
        <begin position="12"/>
        <end position="29"/>
    </location>
</feature>
<keyword evidence="5 8" id="KW-0812">Transmembrane</keyword>
<evidence type="ECO:0000256" key="4">
    <source>
        <dbReference type="ARBA" id="ARBA00022475"/>
    </source>
</evidence>
<organism evidence="9 10">
    <name type="scientific">Undibacterium flavidum</name>
    <dbReference type="NCBI Taxonomy" id="2762297"/>
    <lineage>
        <taxon>Bacteria</taxon>
        <taxon>Pseudomonadati</taxon>
        <taxon>Pseudomonadota</taxon>
        <taxon>Betaproteobacteria</taxon>
        <taxon>Burkholderiales</taxon>
        <taxon>Oxalobacteraceae</taxon>
        <taxon>Undibacterium</taxon>
    </lineage>
</organism>
<dbReference type="PANTHER" id="PTHR32063">
    <property type="match status" value="1"/>
</dbReference>
<dbReference type="SUPFAM" id="SSF82693">
    <property type="entry name" value="Multidrug efflux transporter AcrB pore domain, PN1, PN2, PC1 and PC2 subdomains"/>
    <property type="match status" value="2"/>
</dbReference>
<feature type="transmembrane region" description="Helical" evidence="8">
    <location>
        <begin position="975"/>
        <end position="994"/>
    </location>
</feature>
<comment type="similarity">
    <text evidence="2">Belongs to the resistance-nodulation-cell division (RND) (TC 2.A.6) family.</text>
</comment>
<comment type="caution">
    <text evidence="9">The sequence shown here is derived from an EMBL/GenBank/DDBJ whole genome shotgun (WGS) entry which is preliminary data.</text>
</comment>
<keyword evidence="7 8" id="KW-0472">Membrane</keyword>